<dbReference type="Gene3D" id="1.10.8.10">
    <property type="entry name" value="DNA helicase RuvA subunit, C-terminal domain"/>
    <property type="match status" value="1"/>
</dbReference>
<dbReference type="AlphaFoldDB" id="A0AAV3GYR4"/>
<dbReference type="Proteomes" id="UP000006402">
    <property type="component" value="Unassembled WGS sequence"/>
</dbReference>
<evidence type="ECO:0000256" key="1">
    <source>
        <dbReference type="ARBA" id="ARBA00005532"/>
    </source>
</evidence>
<dbReference type="Gene3D" id="3.30.479.20">
    <property type="entry name" value="Elongation factor Ts, dimerisation domain"/>
    <property type="match status" value="2"/>
</dbReference>
<dbReference type="GO" id="GO:0003746">
    <property type="term" value="F:translation elongation factor activity"/>
    <property type="evidence" value="ECO:0007669"/>
    <property type="project" value="UniProtKB-UniRule"/>
</dbReference>
<evidence type="ECO:0000256" key="5">
    <source>
        <dbReference type="ARBA" id="ARBA00025453"/>
    </source>
</evidence>
<dbReference type="Pfam" id="PF00889">
    <property type="entry name" value="EF_TS"/>
    <property type="match status" value="1"/>
</dbReference>
<comment type="subcellular location">
    <subcellularLocation>
        <location evidence="6 8">Cytoplasm</location>
    </subcellularLocation>
</comment>
<dbReference type="PANTHER" id="PTHR11741">
    <property type="entry name" value="ELONGATION FACTOR TS"/>
    <property type="match status" value="1"/>
</dbReference>
<evidence type="ECO:0000256" key="8">
    <source>
        <dbReference type="RuleBase" id="RU000643"/>
    </source>
</evidence>
<gene>
    <name evidence="6" type="primary">tsf</name>
    <name evidence="10" type="ORF">HMPREF1378_00654</name>
</gene>
<dbReference type="InterPro" id="IPR009060">
    <property type="entry name" value="UBA-like_sf"/>
</dbReference>
<evidence type="ECO:0000259" key="9">
    <source>
        <dbReference type="Pfam" id="PF00889"/>
    </source>
</evidence>
<feature type="domain" description="Translation elongation factor EFTs/EF1B dimerisation" evidence="9">
    <location>
        <begin position="103"/>
        <end position="306"/>
    </location>
</feature>
<dbReference type="Gene3D" id="1.10.286.20">
    <property type="match status" value="1"/>
</dbReference>
<protein>
    <recommendedName>
        <fullName evidence="2 6">Elongation factor Ts</fullName>
        <shortName evidence="6">EF-Ts</shortName>
    </recommendedName>
</protein>
<evidence type="ECO:0000256" key="3">
    <source>
        <dbReference type="ARBA" id="ARBA00022768"/>
    </source>
</evidence>
<dbReference type="InterPro" id="IPR001816">
    <property type="entry name" value="Transl_elong_EFTs/EF1B"/>
</dbReference>
<name>A0AAV3GYR4_ENTFC</name>
<evidence type="ECO:0000256" key="6">
    <source>
        <dbReference type="HAMAP-Rule" id="MF_00050"/>
    </source>
</evidence>
<dbReference type="FunFam" id="1.10.286.20:FF:000001">
    <property type="entry name" value="Elongation factor Ts"/>
    <property type="match status" value="1"/>
</dbReference>
<dbReference type="InterPro" id="IPR036402">
    <property type="entry name" value="EF-Ts_dimer_sf"/>
</dbReference>
<keyword evidence="6" id="KW-0963">Cytoplasm</keyword>
<evidence type="ECO:0000256" key="7">
    <source>
        <dbReference type="RuleBase" id="RU000642"/>
    </source>
</evidence>
<dbReference type="PROSITE" id="PS01126">
    <property type="entry name" value="EF_TS_1"/>
    <property type="match status" value="1"/>
</dbReference>
<dbReference type="HAMAP" id="MF_00050">
    <property type="entry name" value="EF_Ts"/>
    <property type="match status" value="1"/>
</dbReference>
<organism evidence="10 11">
    <name type="scientific">Enterococcus faecium R496</name>
    <dbReference type="NCBI Taxonomy" id="1134836"/>
    <lineage>
        <taxon>Bacteria</taxon>
        <taxon>Bacillati</taxon>
        <taxon>Bacillota</taxon>
        <taxon>Bacilli</taxon>
        <taxon>Lactobacillales</taxon>
        <taxon>Enterococcaceae</taxon>
        <taxon>Enterococcus</taxon>
    </lineage>
</organism>
<dbReference type="GO" id="GO:0005737">
    <property type="term" value="C:cytoplasm"/>
    <property type="evidence" value="ECO:0007669"/>
    <property type="project" value="UniProtKB-SubCell"/>
</dbReference>
<dbReference type="EMBL" id="AMAH01000052">
    <property type="protein sequence ID" value="EJX54684.1"/>
    <property type="molecule type" value="Genomic_DNA"/>
</dbReference>
<comment type="similarity">
    <text evidence="1 6 7">Belongs to the EF-Ts family.</text>
</comment>
<proteinExistence type="inferred from homology"/>
<dbReference type="PANTHER" id="PTHR11741:SF0">
    <property type="entry name" value="ELONGATION FACTOR TS, MITOCHONDRIAL"/>
    <property type="match status" value="1"/>
</dbReference>
<dbReference type="SUPFAM" id="SSF46934">
    <property type="entry name" value="UBA-like"/>
    <property type="match status" value="1"/>
</dbReference>
<evidence type="ECO:0000313" key="11">
    <source>
        <dbReference type="Proteomes" id="UP000006402"/>
    </source>
</evidence>
<dbReference type="FunFam" id="1.10.8.10:FF:000001">
    <property type="entry name" value="Elongation factor Ts"/>
    <property type="match status" value="1"/>
</dbReference>
<comment type="function">
    <text evidence="5 6 7">Associates with the EF-Tu.GDP complex and induces the exchange of GDP to GTP. It remains bound to the aminoacyl-tRNA.EF-Tu.GTP complex up to the GTP hydrolysis stage on the ribosome.</text>
</comment>
<keyword evidence="3 6" id="KW-0251">Elongation factor</keyword>
<dbReference type="PROSITE" id="PS01127">
    <property type="entry name" value="EF_TS_2"/>
    <property type="match status" value="1"/>
</dbReference>
<keyword evidence="4 6" id="KW-0648">Protein biosynthesis</keyword>
<dbReference type="InterPro" id="IPR018101">
    <property type="entry name" value="Transl_elong_Ts_CS"/>
</dbReference>
<accession>A0AAV3GYR4</accession>
<evidence type="ECO:0000256" key="2">
    <source>
        <dbReference type="ARBA" id="ARBA00016956"/>
    </source>
</evidence>
<dbReference type="InterPro" id="IPR014039">
    <property type="entry name" value="Transl_elong_EFTs/EF1B_dimer"/>
</dbReference>
<dbReference type="SUPFAM" id="SSF54713">
    <property type="entry name" value="Elongation factor Ts (EF-Ts), dimerisation domain"/>
    <property type="match status" value="2"/>
</dbReference>
<feature type="region of interest" description="Involved in Mg(2+) ion dislocation from EF-Tu" evidence="6">
    <location>
        <begin position="112"/>
        <end position="115"/>
    </location>
</feature>
<comment type="caution">
    <text evidence="10">The sequence shown here is derived from an EMBL/GenBank/DDBJ whole genome shotgun (WGS) entry which is preliminary data.</text>
</comment>
<evidence type="ECO:0000313" key="10">
    <source>
        <dbReference type="EMBL" id="EJX54684.1"/>
    </source>
</evidence>
<dbReference type="NCBIfam" id="TIGR00116">
    <property type="entry name" value="tsf"/>
    <property type="match status" value="1"/>
</dbReference>
<reference evidence="10 11" key="1">
    <citation type="submission" date="2012-04" db="EMBL/GenBank/DDBJ databases">
        <authorList>
            <person name="Weinstock G."/>
            <person name="Sodergren E."/>
            <person name="Lobos E.A."/>
            <person name="Fulton L."/>
            <person name="Fulton R."/>
            <person name="Courtney L."/>
            <person name="Fronick C."/>
            <person name="O'Laughlin M."/>
            <person name="Godfrey J."/>
            <person name="Wilson R.M."/>
            <person name="Miner T."/>
            <person name="Farmer C."/>
            <person name="Delehaunty K."/>
            <person name="Cordes M."/>
            <person name="Minx P."/>
            <person name="Tomlinson C."/>
            <person name="Chen J."/>
            <person name="Wollam A."/>
            <person name="Pepin K.H."/>
            <person name="Bhonagiri V."/>
            <person name="Zhang X."/>
            <person name="Suruliraj S."/>
            <person name="Warren W."/>
            <person name="Mitreva M."/>
            <person name="Mardis E.R."/>
            <person name="Wilson R.K."/>
        </authorList>
    </citation>
    <scope>NUCLEOTIDE SEQUENCE [LARGE SCALE GENOMIC DNA]</scope>
    <source>
        <strain evidence="10 11">R496</strain>
    </source>
</reference>
<evidence type="ECO:0000256" key="4">
    <source>
        <dbReference type="ARBA" id="ARBA00022917"/>
    </source>
</evidence>
<sequence length="325" mass="35743">MNDGAVSKAGRQASLSFEAAFFKKKNTQEELNMADVTAKMVKELREMTGVGMMDAKKALVEVEGDMEKAVDLLREKGMAKAAKKNDRIAAEGLASVAVKGNTAAIVEVNSETDFVSKNEMFQDLVKEIAELVAENKPADMEAAMKIKTDKGTIESDLIEATQVIGEKISFRRFEVVEKDDNAAFGGYLHMGGRIAVLTVLDGTTDETVARDVAMHVAAINPRYVNESQIPEAELEHEKTVLTEQALNEGKPANIVEKMVEGRLKKFKAEIALVDQPFVKDPDMTVEKYVASKGATVKTFVRFEVGEGIEKREDNFVEEVMSQVKK</sequence>
<dbReference type="CDD" id="cd14275">
    <property type="entry name" value="UBA_EF-Ts"/>
    <property type="match status" value="1"/>
</dbReference>